<sequence>MTEETPERTGADPSVLDAERHPVFNTWQNFNANDTAEGERTESEWPGSFESASLAEPLEPINWNTLTADEAEAEWLDLNAWVHWLRGTYGLAPNEIPPMWHRHDELVWELSALHLHWLNSYSPDASPSSPLAWHRDFAETRHRLRDWVAACGTRLDRDRPTRQTTWPGEPAALPTAEASVTDRDADFVQFVMEDVTARRQVEADLERRAS</sequence>
<dbReference type="Proteomes" id="UP000316988">
    <property type="component" value="Unassembled WGS sequence"/>
</dbReference>
<dbReference type="AlphaFoldDB" id="A0A554SHC9"/>
<evidence type="ECO:0000256" key="1">
    <source>
        <dbReference type="SAM" id="MobiDB-lite"/>
    </source>
</evidence>
<dbReference type="EMBL" id="VLNT01000002">
    <property type="protein sequence ID" value="TSD65743.1"/>
    <property type="molecule type" value="Genomic_DNA"/>
</dbReference>
<proteinExistence type="predicted"/>
<evidence type="ECO:0000313" key="3">
    <source>
        <dbReference type="Proteomes" id="UP000316988"/>
    </source>
</evidence>
<keyword evidence="3" id="KW-1185">Reference proteome</keyword>
<dbReference type="RefSeq" id="WP_143911965.1">
    <property type="nucleotide sequence ID" value="NZ_VLNT01000002.1"/>
</dbReference>
<name>A0A554SHC9_9ACTN</name>
<feature type="region of interest" description="Disordered" evidence="1">
    <location>
        <begin position="158"/>
        <end position="178"/>
    </location>
</feature>
<accession>A0A554SHC9</accession>
<evidence type="ECO:0000313" key="2">
    <source>
        <dbReference type="EMBL" id="TSD65743.1"/>
    </source>
</evidence>
<comment type="caution">
    <text evidence="2">The sequence shown here is derived from an EMBL/GenBank/DDBJ whole genome shotgun (WGS) entry which is preliminary data.</text>
</comment>
<evidence type="ECO:0008006" key="4">
    <source>
        <dbReference type="Google" id="ProtNLM"/>
    </source>
</evidence>
<organism evidence="2 3">
    <name type="scientific">Aeromicrobium piscarium</name>
    <dbReference type="NCBI Taxonomy" id="2590901"/>
    <lineage>
        <taxon>Bacteria</taxon>
        <taxon>Bacillati</taxon>
        <taxon>Actinomycetota</taxon>
        <taxon>Actinomycetes</taxon>
        <taxon>Propionibacteriales</taxon>
        <taxon>Nocardioidaceae</taxon>
        <taxon>Aeromicrobium</taxon>
    </lineage>
</organism>
<gene>
    <name evidence="2" type="ORF">FNM00_04810</name>
</gene>
<dbReference type="OrthoDB" id="3535759at2"/>
<protein>
    <recommendedName>
        <fullName evidence="4">DUF4913 domain-containing protein</fullName>
    </recommendedName>
</protein>
<reference evidence="2 3" key="1">
    <citation type="submission" date="2019-07" db="EMBL/GenBank/DDBJ databases">
        <authorList>
            <person name="Zhao L.H."/>
        </authorList>
    </citation>
    <scope>NUCLEOTIDE SEQUENCE [LARGE SCALE GENOMIC DNA]</scope>
    <source>
        <strain evidence="2 3">Co35</strain>
    </source>
</reference>